<dbReference type="GO" id="GO:0070006">
    <property type="term" value="F:metalloaminopeptidase activity"/>
    <property type="evidence" value="ECO:0007669"/>
    <property type="project" value="InterPro"/>
</dbReference>
<reference evidence="13 14" key="1">
    <citation type="submission" date="2014-02" db="EMBL/GenBank/DDBJ databases">
        <title>The genome sequence of Colletotrichum fioriniae PJ7.</title>
        <authorList>
            <person name="Baroncelli R."/>
            <person name="Thon M.R."/>
        </authorList>
    </citation>
    <scope>NUCLEOTIDE SEQUENCE [LARGE SCALE GENOMIC DNA]</scope>
    <source>
        <strain evidence="13 14">PJ7</strain>
    </source>
</reference>
<dbReference type="InterPro" id="IPR029149">
    <property type="entry name" value="Creatin/AminoP/Spt16_N"/>
</dbReference>
<dbReference type="OrthoDB" id="4215474at2759"/>
<organism evidence="13 14">
    <name type="scientific">Colletotrichum fioriniae PJ7</name>
    <dbReference type="NCBI Taxonomy" id="1445577"/>
    <lineage>
        <taxon>Eukaryota</taxon>
        <taxon>Fungi</taxon>
        <taxon>Dikarya</taxon>
        <taxon>Ascomycota</taxon>
        <taxon>Pezizomycotina</taxon>
        <taxon>Sordariomycetes</taxon>
        <taxon>Hypocreomycetidae</taxon>
        <taxon>Glomerellales</taxon>
        <taxon>Glomerellaceae</taxon>
        <taxon>Colletotrichum</taxon>
        <taxon>Colletotrichum acutatum species complex</taxon>
    </lineage>
</organism>
<gene>
    <name evidence="13" type="ORF">CFIO01_05130</name>
</gene>
<comment type="caution">
    <text evidence="13">The sequence shown here is derived from an EMBL/GenBank/DDBJ whole genome shotgun (WGS) entry which is preliminary data.</text>
</comment>
<dbReference type="SUPFAM" id="SSF53092">
    <property type="entry name" value="Creatinase/prolidase N-terminal domain"/>
    <property type="match status" value="1"/>
</dbReference>
<dbReference type="PANTHER" id="PTHR43226:SF4">
    <property type="entry name" value="XAA-PRO AMINOPEPTIDASE 3"/>
    <property type="match status" value="1"/>
</dbReference>
<keyword evidence="10" id="KW-0464">Manganese</keyword>
<evidence type="ECO:0000256" key="1">
    <source>
        <dbReference type="ARBA" id="ARBA00001424"/>
    </source>
</evidence>
<dbReference type="GO" id="GO:0006508">
    <property type="term" value="P:proteolysis"/>
    <property type="evidence" value="ECO:0007669"/>
    <property type="project" value="TreeGrafter"/>
</dbReference>
<evidence type="ECO:0000256" key="5">
    <source>
        <dbReference type="ARBA" id="ARBA00012574"/>
    </source>
</evidence>
<dbReference type="GO" id="GO:0030145">
    <property type="term" value="F:manganese ion binding"/>
    <property type="evidence" value="ECO:0007669"/>
    <property type="project" value="InterPro"/>
</dbReference>
<dbReference type="InterPro" id="IPR036005">
    <property type="entry name" value="Creatinase/aminopeptidase-like"/>
</dbReference>
<evidence type="ECO:0000256" key="9">
    <source>
        <dbReference type="ARBA" id="ARBA00023049"/>
    </source>
</evidence>
<evidence type="ECO:0000256" key="2">
    <source>
        <dbReference type="ARBA" id="ARBA00001936"/>
    </source>
</evidence>
<dbReference type="AlphaFoldDB" id="A0A010R419"/>
<keyword evidence="6" id="KW-0031">Aminopeptidase</keyword>
<dbReference type="SMART" id="SM01011">
    <property type="entry name" value="AMP_N"/>
    <property type="match status" value="1"/>
</dbReference>
<evidence type="ECO:0000313" key="14">
    <source>
        <dbReference type="Proteomes" id="UP000020467"/>
    </source>
</evidence>
<comment type="cofactor">
    <cofactor evidence="2">
        <name>Mn(2+)</name>
        <dbReference type="ChEBI" id="CHEBI:29035"/>
    </cofactor>
</comment>
<feature type="domain" description="Aminopeptidase P N-terminal" evidence="12">
    <location>
        <begin position="74"/>
        <end position="210"/>
    </location>
</feature>
<dbReference type="SUPFAM" id="SSF55920">
    <property type="entry name" value="Creatinase/aminopeptidase"/>
    <property type="match status" value="1"/>
</dbReference>
<comment type="similarity">
    <text evidence="4">Belongs to the peptidase M24B family.</text>
</comment>
<evidence type="ECO:0000256" key="3">
    <source>
        <dbReference type="ARBA" id="ARBA00002443"/>
    </source>
</evidence>
<keyword evidence="14" id="KW-1185">Reference proteome</keyword>
<dbReference type="Pfam" id="PF00557">
    <property type="entry name" value="Peptidase_M24"/>
    <property type="match status" value="1"/>
</dbReference>
<dbReference type="InterPro" id="IPR000994">
    <property type="entry name" value="Pept_M24"/>
</dbReference>
<keyword evidence="6" id="KW-0645">Protease</keyword>
<protein>
    <recommendedName>
        <fullName evidence="5">Xaa-Pro aminopeptidase</fullName>
        <ecNumber evidence="5">3.4.11.9</ecNumber>
    </recommendedName>
    <alternativeName>
        <fullName evidence="11">Aminoacylproline aminopeptidase</fullName>
    </alternativeName>
</protein>
<dbReference type="eggNOG" id="KOG2414">
    <property type="taxonomic scope" value="Eukaryota"/>
</dbReference>
<dbReference type="HOGENOM" id="CLU_017266_1_1_1"/>
<evidence type="ECO:0000259" key="12">
    <source>
        <dbReference type="SMART" id="SM01011"/>
    </source>
</evidence>
<dbReference type="CDD" id="cd01087">
    <property type="entry name" value="Prolidase"/>
    <property type="match status" value="1"/>
</dbReference>
<name>A0A010R419_9PEZI</name>
<dbReference type="Pfam" id="PF05195">
    <property type="entry name" value="AMP_N"/>
    <property type="match status" value="1"/>
</dbReference>
<keyword evidence="9" id="KW-0482">Metalloprotease</keyword>
<dbReference type="InterPro" id="IPR007865">
    <property type="entry name" value="Aminopep_P_N"/>
</dbReference>
<dbReference type="Proteomes" id="UP000020467">
    <property type="component" value="Unassembled WGS sequence"/>
</dbReference>
<dbReference type="Gene3D" id="3.40.350.10">
    <property type="entry name" value="Creatinase/prolidase N-terminal domain"/>
    <property type="match status" value="1"/>
</dbReference>
<comment type="catalytic activity">
    <reaction evidence="1">
        <text>Release of any N-terminal amino acid, including proline, that is linked to proline, even from a dipeptide or tripeptide.</text>
        <dbReference type="EC" id="3.4.11.9"/>
    </reaction>
</comment>
<evidence type="ECO:0000313" key="13">
    <source>
        <dbReference type="EMBL" id="EXF74986.1"/>
    </source>
</evidence>
<dbReference type="GO" id="GO:0005739">
    <property type="term" value="C:mitochondrion"/>
    <property type="evidence" value="ECO:0007669"/>
    <property type="project" value="TreeGrafter"/>
</dbReference>
<accession>A0A010R419</accession>
<keyword evidence="7" id="KW-0479">Metal-binding</keyword>
<dbReference type="KEGG" id="cfj:CFIO01_05130"/>
<evidence type="ECO:0000256" key="11">
    <source>
        <dbReference type="ARBA" id="ARBA00030849"/>
    </source>
</evidence>
<sequence>MNVSRPVSRALRAAPRLRPASPWWRPLSPSASAAAAGRQLRPFSDVSAADLQFGQPVHETHPHILKAGEITPGITAQEYHDRRARLAERLPDNAVAVLAAADLKYRSGAVFFPYRQDSNFLYLTGWNEGDSVAVIRKTGKDYGDYEFHLFARPKEPVAEQWMGARNGVQAALDIFNADKADDIARIDRCLPEILKGASRVYTDIPKPGSEQNSASNGSSSKLVASLMNSDKSWFPSVRIPLYPVINQLRAIKSPAEIANMRRAGQISGRVITDAMRRSWTREKDLHAFLDYRFTADGCDGPAYVPVVAGGRNGLCIHYVVNNNTIPQDEMLLVDAGGEYGTYITDISRTWPASGKFSPAQRDLYEAVLTVQRSSVALCREDANLSLDEIHEHTSAGLLEQLKSLGFEGVTSRDVDVLFPHHVGHYVGLDVHDVPGYGRRTPLRKGHCVTIEPGIYVPDTDRWPEHFRGMGVRIEDSICVDETSPYIFTTEAVKEVADIEALRD</sequence>
<evidence type="ECO:0000256" key="6">
    <source>
        <dbReference type="ARBA" id="ARBA00022438"/>
    </source>
</evidence>
<comment type="function">
    <text evidence="3">Catalyzes the removal of a penultimate prolyl residue from the N-termini of peptides.</text>
</comment>
<keyword evidence="8" id="KW-0378">Hydrolase</keyword>
<dbReference type="Gene3D" id="3.90.230.10">
    <property type="entry name" value="Creatinase/methionine aminopeptidase superfamily"/>
    <property type="match status" value="1"/>
</dbReference>
<evidence type="ECO:0000256" key="7">
    <source>
        <dbReference type="ARBA" id="ARBA00022723"/>
    </source>
</evidence>
<evidence type="ECO:0000256" key="10">
    <source>
        <dbReference type="ARBA" id="ARBA00023211"/>
    </source>
</evidence>
<evidence type="ECO:0000256" key="8">
    <source>
        <dbReference type="ARBA" id="ARBA00022801"/>
    </source>
</evidence>
<dbReference type="STRING" id="1445577.A0A010R419"/>
<proteinExistence type="inferred from homology"/>
<dbReference type="PANTHER" id="PTHR43226">
    <property type="entry name" value="XAA-PRO AMINOPEPTIDASE 3"/>
    <property type="match status" value="1"/>
</dbReference>
<dbReference type="EC" id="3.4.11.9" evidence="5"/>
<dbReference type="InterPro" id="IPR052433">
    <property type="entry name" value="X-Pro_dipept-like"/>
</dbReference>
<dbReference type="EMBL" id="JARH01000934">
    <property type="protein sequence ID" value="EXF74986.1"/>
    <property type="molecule type" value="Genomic_DNA"/>
</dbReference>
<evidence type="ECO:0000256" key="4">
    <source>
        <dbReference type="ARBA" id="ARBA00008766"/>
    </source>
</evidence>